<accession>A0ABU3LD07</accession>
<feature type="chain" id="PRO_5047140456" evidence="1">
    <location>
        <begin position="22"/>
        <end position="596"/>
    </location>
</feature>
<dbReference type="Gene3D" id="1.10.1330.10">
    <property type="entry name" value="Dockerin domain"/>
    <property type="match status" value="1"/>
</dbReference>
<name>A0ABU3LD07_9FLAO</name>
<dbReference type="Pfam" id="PF03382">
    <property type="entry name" value="DUF285"/>
    <property type="match status" value="1"/>
</dbReference>
<evidence type="ECO:0000259" key="2">
    <source>
        <dbReference type="PROSITE" id="PS50222"/>
    </source>
</evidence>
<proteinExistence type="predicted"/>
<dbReference type="PROSITE" id="PS00018">
    <property type="entry name" value="EF_HAND_1"/>
    <property type="match status" value="2"/>
</dbReference>
<evidence type="ECO:0000256" key="1">
    <source>
        <dbReference type="SAM" id="SignalP"/>
    </source>
</evidence>
<dbReference type="Proteomes" id="UP001257277">
    <property type="component" value="Unassembled WGS sequence"/>
</dbReference>
<gene>
    <name evidence="4" type="ORF">RQM59_04345</name>
</gene>
<dbReference type="SUPFAM" id="SSF63446">
    <property type="entry name" value="Type I dockerin domain"/>
    <property type="match status" value="1"/>
</dbReference>
<evidence type="ECO:0000313" key="4">
    <source>
        <dbReference type="EMBL" id="MDT7831595.1"/>
    </source>
</evidence>
<keyword evidence="5" id="KW-1185">Reference proteome</keyword>
<evidence type="ECO:0000259" key="3">
    <source>
        <dbReference type="PROSITE" id="PS51766"/>
    </source>
</evidence>
<dbReference type="PROSITE" id="PS50222">
    <property type="entry name" value="EF_HAND_2"/>
    <property type="match status" value="1"/>
</dbReference>
<dbReference type="InterPro" id="IPR018247">
    <property type="entry name" value="EF_Hand_1_Ca_BS"/>
</dbReference>
<dbReference type="RefSeq" id="WP_349240855.1">
    <property type="nucleotide sequence ID" value="NZ_JAVTTO010000002.1"/>
</dbReference>
<reference evidence="4 5" key="1">
    <citation type="submission" date="2023-09" db="EMBL/GenBank/DDBJ databases">
        <title>Novel taxa isolated from Blanes Bay.</title>
        <authorList>
            <person name="Rey-Velasco X."/>
            <person name="Lucena T."/>
        </authorList>
    </citation>
    <scope>NUCLEOTIDE SEQUENCE [LARGE SCALE GENOMIC DNA]</scope>
    <source>
        <strain evidence="4 5">S356</strain>
    </source>
</reference>
<dbReference type="InterPro" id="IPR002048">
    <property type="entry name" value="EF_hand_dom"/>
</dbReference>
<dbReference type="InterPro" id="IPR005046">
    <property type="entry name" value="DUF285"/>
</dbReference>
<dbReference type="NCBIfam" id="TIGR02167">
    <property type="entry name" value="Liste_lipo_26"/>
    <property type="match status" value="3"/>
</dbReference>
<dbReference type="EMBL" id="JAVTTO010000002">
    <property type="protein sequence ID" value="MDT7831595.1"/>
    <property type="molecule type" value="Genomic_DNA"/>
</dbReference>
<feature type="domain" description="Dockerin" evidence="3">
    <location>
        <begin position="536"/>
        <end position="596"/>
    </location>
</feature>
<dbReference type="InterPro" id="IPR011889">
    <property type="entry name" value="Liste_lipo_26"/>
</dbReference>
<dbReference type="InterPro" id="IPR036439">
    <property type="entry name" value="Dockerin_dom_sf"/>
</dbReference>
<keyword evidence="1" id="KW-0732">Signal</keyword>
<comment type="caution">
    <text evidence="4">The sequence shown here is derived from an EMBL/GenBank/DDBJ whole genome shotgun (WGS) entry which is preliminary data.</text>
</comment>
<protein>
    <submittedName>
        <fullName evidence="4">BspA family leucine-rich repeat surface protein</fullName>
    </submittedName>
</protein>
<dbReference type="InterPro" id="IPR016134">
    <property type="entry name" value="Dockerin_dom"/>
</dbReference>
<sequence length="596" mass="66227">MRGFRSVVVLSLLITSFSTWGQTQDFIATFNTEIEDPGNSSIILPIHDGTYDVEIDADGDGVYEKVDATSKSLVNLTGAQRITFTHPGIYQIRIAPGSYNYNKQLRFAFNGGYDAQKLIRIDQWGTNIKWSSMRSAFNGCRNLKISASAGAPDLSNVRDMAFMFVNATSLGQEDLSTWNVSNITNMRGTFINARSFNGNISTWNVSNVTNMWQMFNNATSFNRDLNSWNTSNVSDMTSMFKDATAFNQHLDHWNVSNVQSFRYMFSGASSFNGRLGNWDLQRATSLSHMFNHATAFDQDISHWHFPNVHNMTSFLIGASGYSTQNYDKLLTRWSTTNTRIGLNFGAPPTSFCDGQDARYVLTNSYYWNITGDTGYECPVSAPELMVEIKAFLQGPHHEASGLMRDDLRVHIPLTSPYADGTTIKEEILQVTGNDAIVDWVFVELRDKNDKNTIISKSSALLQRDGDVVALDGISVFRIEAAIDTYYIVLKHRTHVPIMTHNTMDLNSTTATSIDFSNGNNVYGGTTAMHKTTGNVHTLMCGDINGDGQINTQDLILAFEEVGKSGYSAADTNMDGQVQTTDIVQMLAPFIGNGVQF</sequence>
<organism evidence="4 5">
    <name type="scientific">Asprobacillus argus</name>
    <dbReference type="NCBI Taxonomy" id="3076534"/>
    <lineage>
        <taxon>Bacteria</taxon>
        <taxon>Pseudomonadati</taxon>
        <taxon>Bacteroidota</taxon>
        <taxon>Flavobacteriia</taxon>
        <taxon>Flavobacteriales</taxon>
        <taxon>Flavobacteriaceae</taxon>
        <taxon>Asprobacillus</taxon>
    </lineage>
</organism>
<dbReference type="PROSITE" id="PS51766">
    <property type="entry name" value="DOCKERIN"/>
    <property type="match status" value="1"/>
</dbReference>
<evidence type="ECO:0000313" key="5">
    <source>
        <dbReference type="Proteomes" id="UP001257277"/>
    </source>
</evidence>
<feature type="signal peptide" evidence="1">
    <location>
        <begin position="1"/>
        <end position="21"/>
    </location>
</feature>
<feature type="domain" description="EF-hand" evidence="2">
    <location>
        <begin position="542"/>
        <end position="564"/>
    </location>
</feature>